<dbReference type="Proteomes" id="UP000095210">
    <property type="component" value="Chromosome"/>
</dbReference>
<dbReference type="CDD" id="cd19756">
    <property type="entry name" value="Bbox2"/>
    <property type="match status" value="1"/>
</dbReference>
<dbReference type="GO" id="GO:0016020">
    <property type="term" value="C:membrane"/>
    <property type="evidence" value="ECO:0007669"/>
    <property type="project" value="UniProtKB-SubCell"/>
</dbReference>
<comment type="subcellular location">
    <subcellularLocation>
        <location evidence="1">Membrane</location>
        <topology evidence="1">Multi-pass membrane protein</topology>
    </subcellularLocation>
</comment>
<proteinExistence type="inferred from homology"/>
<keyword evidence="4" id="KW-0378">Hydrolase</keyword>
<keyword evidence="11" id="KW-1185">Reference proteome</keyword>
<gene>
    <name evidence="10" type="ORF">TL08_00085</name>
</gene>
<accession>A0AAC9HJX7</accession>
<evidence type="ECO:0000256" key="3">
    <source>
        <dbReference type="ARBA" id="ARBA00022692"/>
    </source>
</evidence>
<evidence type="ECO:0000256" key="7">
    <source>
        <dbReference type="SAM" id="MobiDB-lite"/>
    </source>
</evidence>
<dbReference type="PANTHER" id="PTHR43731:SF14">
    <property type="entry name" value="PRESENILIN-ASSOCIATED RHOMBOID-LIKE PROTEIN, MITOCHONDRIAL"/>
    <property type="match status" value="1"/>
</dbReference>
<dbReference type="KEGG" id="ahm:TL08_00085"/>
<dbReference type="SUPFAM" id="SSF144091">
    <property type="entry name" value="Rhomboid-like"/>
    <property type="match status" value="1"/>
</dbReference>
<protein>
    <recommendedName>
        <fullName evidence="9">Peptidase S54 rhomboid domain-containing protein</fullName>
    </recommendedName>
</protein>
<dbReference type="InterPro" id="IPR022764">
    <property type="entry name" value="Peptidase_S54_rhomboid_dom"/>
</dbReference>
<feature type="transmembrane region" description="Helical" evidence="8">
    <location>
        <begin position="267"/>
        <end position="286"/>
    </location>
</feature>
<dbReference type="Pfam" id="PF01694">
    <property type="entry name" value="Rhomboid"/>
    <property type="match status" value="1"/>
</dbReference>
<feature type="transmembrane region" description="Helical" evidence="8">
    <location>
        <begin position="168"/>
        <end position="187"/>
    </location>
</feature>
<evidence type="ECO:0000256" key="5">
    <source>
        <dbReference type="ARBA" id="ARBA00022989"/>
    </source>
</evidence>
<keyword evidence="3 8" id="KW-0812">Transmembrane</keyword>
<evidence type="ECO:0000259" key="9">
    <source>
        <dbReference type="Pfam" id="PF01694"/>
    </source>
</evidence>
<dbReference type="Gene3D" id="1.20.1540.10">
    <property type="entry name" value="Rhomboid-like"/>
    <property type="match status" value="1"/>
</dbReference>
<feature type="transmembrane region" description="Helical" evidence="8">
    <location>
        <begin position="137"/>
        <end position="156"/>
    </location>
</feature>
<dbReference type="AlphaFoldDB" id="A0AAC9HJX7"/>
<evidence type="ECO:0000256" key="2">
    <source>
        <dbReference type="ARBA" id="ARBA00009045"/>
    </source>
</evidence>
<dbReference type="InterPro" id="IPR035952">
    <property type="entry name" value="Rhomboid-like_sf"/>
</dbReference>
<dbReference type="GO" id="GO:0004252">
    <property type="term" value="F:serine-type endopeptidase activity"/>
    <property type="evidence" value="ECO:0007669"/>
    <property type="project" value="InterPro"/>
</dbReference>
<evidence type="ECO:0000313" key="10">
    <source>
        <dbReference type="EMBL" id="AOS60867.1"/>
    </source>
</evidence>
<feature type="transmembrane region" description="Helical" evidence="8">
    <location>
        <begin position="77"/>
        <end position="97"/>
    </location>
</feature>
<comment type="similarity">
    <text evidence="2">Belongs to the peptidase S54 family.</text>
</comment>
<dbReference type="InterPro" id="IPR050925">
    <property type="entry name" value="Rhomboid_protease_S54"/>
</dbReference>
<dbReference type="PANTHER" id="PTHR43731">
    <property type="entry name" value="RHOMBOID PROTEASE"/>
    <property type="match status" value="1"/>
</dbReference>
<keyword evidence="5 8" id="KW-1133">Transmembrane helix</keyword>
<feature type="region of interest" description="Disordered" evidence="7">
    <location>
        <begin position="1"/>
        <end position="22"/>
    </location>
</feature>
<name>A0AAC9HJX7_9PSEU</name>
<evidence type="ECO:0000256" key="6">
    <source>
        <dbReference type="ARBA" id="ARBA00023136"/>
    </source>
</evidence>
<evidence type="ECO:0000256" key="1">
    <source>
        <dbReference type="ARBA" id="ARBA00004141"/>
    </source>
</evidence>
<feature type="transmembrane region" description="Helical" evidence="8">
    <location>
        <begin position="221"/>
        <end position="238"/>
    </location>
</feature>
<evidence type="ECO:0000256" key="8">
    <source>
        <dbReference type="SAM" id="Phobius"/>
    </source>
</evidence>
<dbReference type="RefSeq" id="WP_069853101.1">
    <property type="nucleotide sequence ID" value="NZ_CP014859.1"/>
</dbReference>
<keyword evidence="6 8" id="KW-0472">Membrane</keyword>
<dbReference type="EMBL" id="CP014859">
    <property type="protein sequence ID" value="AOS60867.1"/>
    <property type="molecule type" value="Genomic_DNA"/>
</dbReference>
<reference evidence="11" key="1">
    <citation type="submission" date="2016-03" db="EMBL/GenBank/DDBJ databases">
        <title>Complete genome sequence of the type strain Actinoalloteichus hymeniacidonis DSM 45092.</title>
        <authorList>
            <person name="Schaffert L."/>
            <person name="Albersmeier A."/>
            <person name="Winkler A."/>
            <person name="Kalinowski J."/>
            <person name="Zotchev S."/>
            <person name="Ruckert C."/>
        </authorList>
    </citation>
    <scope>NUCLEOTIDE SEQUENCE [LARGE SCALE GENOMIC DNA]</scope>
    <source>
        <strain evidence="11">HPA177(T) (DSM 45092(T))</strain>
    </source>
</reference>
<feature type="transmembrane region" description="Helical" evidence="8">
    <location>
        <begin position="193"/>
        <end position="214"/>
    </location>
</feature>
<feature type="domain" description="Peptidase S54 rhomboid" evidence="9">
    <location>
        <begin position="127"/>
        <end position="255"/>
    </location>
</feature>
<evidence type="ECO:0000313" key="11">
    <source>
        <dbReference type="Proteomes" id="UP000095210"/>
    </source>
</evidence>
<sequence length="309" mass="32277">MTTPPGQHPGSGSEGTPSLPGCVRHPDRATGLSCTRCGRPACPECLRDASVGSQCVDCISEGARTTRRPKTLAGAPVGAKPIVVPVLIALNVVVYLITAAQAGNPMGNAASELFGAWALWPPMVAAGEWWRLFTSGFLHFGLLHLALNMFALWVLGRDLELLLGRLRFIAVYLVSLMGGGIAVYLFGELQVQVAGASGAVFGLMGGIAIAAIRLKVNPRQALMVIGINLVISITIPGISLLGHVGGLVVGALATAGMVFAPRQRRDAVQIGVVVALIALLVVAFLIREAQLGEWTCMTIDGRETCGRIG</sequence>
<evidence type="ECO:0000256" key="4">
    <source>
        <dbReference type="ARBA" id="ARBA00022801"/>
    </source>
</evidence>
<organism evidence="10 11">
    <name type="scientific">Actinoalloteichus hymeniacidonis</name>
    <dbReference type="NCBI Taxonomy" id="340345"/>
    <lineage>
        <taxon>Bacteria</taxon>
        <taxon>Bacillati</taxon>
        <taxon>Actinomycetota</taxon>
        <taxon>Actinomycetes</taxon>
        <taxon>Pseudonocardiales</taxon>
        <taxon>Pseudonocardiaceae</taxon>
        <taxon>Actinoalloteichus</taxon>
    </lineage>
</organism>